<comment type="similarity">
    <text evidence="1">Belongs to the universal stress protein A family.</text>
</comment>
<dbReference type="Gene3D" id="3.40.50.620">
    <property type="entry name" value="HUPs"/>
    <property type="match status" value="2"/>
</dbReference>
<proteinExistence type="inferred from homology"/>
<dbReference type="InterPro" id="IPR014729">
    <property type="entry name" value="Rossmann-like_a/b/a_fold"/>
</dbReference>
<sequence length="296" mass="31479">MELPLVVGVDGSEAALRATDWAADAAARWGVPLRVVHADLWERYEGSLPAEHADGDTEDEDARAEAVRAEDVVDAAARRARLRRPGLKVGVGVLPEEPEYALVHEGNTAAAVVVGSRGRGGVAELLLGSVSLTVAAHARCPVIVVRGGRHPVDAGQHGRIVVAVGEDSAETPAVRFAYDEARRRGVPLEAVRVWRCPAHETTDHPLLAGEPARLHEKRAAEELDAALAGAPADLVVHRRTVEGPPRQELVALSREADLLVVGARRRDAPFGLQLGRVAHALLHHAACPVAVVPQRV</sequence>
<keyword evidence="4" id="KW-1185">Reference proteome</keyword>
<dbReference type="Pfam" id="PF00582">
    <property type="entry name" value="Usp"/>
    <property type="match status" value="2"/>
</dbReference>
<reference evidence="3" key="1">
    <citation type="submission" date="2016-10" db="EMBL/GenBank/DDBJ databases">
        <title>Genome sequence of Streptomyces mangrovisoli MUSC 149.</title>
        <authorList>
            <person name="Lee L.-H."/>
            <person name="Ser H.-L."/>
        </authorList>
    </citation>
    <scope>NUCLEOTIDE SEQUENCE [LARGE SCALE GENOMIC DNA]</scope>
    <source>
        <strain evidence="3">MUSC 149</strain>
    </source>
</reference>
<evidence type="ECO:0000259" key="2">
    <source>
        <dbReference type="Pfam" id="PF00582"/>
    </source>
</evidence>
<organism evidence="3 4">
    <name type="scientific">Streptomyces mangrovisoli</name>
    <dbReference type="NCBI Taxonomy" id="1428628"/>
    <lineage>
        <taxon>Bacteria</taxon>
        <taxon>Bacillati</taxon>
        <taxon>Actinomycetota</taxon>
        <taxon>Actinomycetes</taxon>
        <taxon>Kitasatosporales</taxon>
        <taxon>Streptomycetaceae</taxon>
        <taxon>Streptomyces</taxon>
    </lineage>
</organism>
<accession>A0A1J4P5B9</accession>
<evidence type="ECO:0000256" key="1">
    <source>
        <dbReference type="ARBA" id="ARBA00008791"/>
    </source>
</evidence>
<dbReference type="OrthoDB" id="3174546at2"/>
<dbReference type="InterPro" id="IPR006015">
    <property type="entry name" value="Universal_stress_UspA"/>
</dbReference>
<feature type="domain" description="UspA" evidence="2">
    <location>
        <begin position="5"/>
        <end position="146"/>
    </location>
</feature>
<name>A0A1J4P5B9_9ACTN</name>
<dbReference type="AlphaFoldDB" id="A0A1J4P5B9"/>
<dbReference type="PRINTS" id="PR01438">
    <property type="entry name" value="UNVRSLSTRESS"/>
</dbReference>
<dbReference type="PANTHER" id="PTHR46268">
    <property type="entry name" value="STRESS RESPONSE PROTEIN NHAX"/>
    <property type="match status" value="1"/>
</dbReference>
<dbReference type="Proteomes" id="UP000034196">
    <property type="component" value="Unassembled WGS sequence"/>
</dbReference>
<evidence type="ECO:0000313" key="4">
    <source>
        <dbReference type="Proteomes" id="UP000034196"/>
    </source>
</evidence>
<comment type="caution">
    <text evidence="3">The sequence shown here is derived from an EMBL/GenBank/DDBJ whole genome shotgun (WGS) entry which is preliminary data.</text>
</comment>
<gene>
    <name evidence="3" type="ORF">WN71_006480</name>
</gene>
<dbReference type="SUPFAM" id="SSF52402">
    <property type="entry name" value="Adenine nucleotide alpha hydrolases-like"/>
    <property type="match status" value="2"/>
</dbReference>
<dbReference type="PANTHER" id="PTHR46268:SF6">
    <property type="entry name" value="UNIVERSAL STRESS PROTEIN UP12"/>
    <property type="match status" value="1"/>
</dbReference>
<protein>
    <submittedName>
        <fullName evidence="3">Universal stress protein</fullName>
    </submittedName>
</protein>
<evidence type="ECO:0000313" key="3">
    <source>
        <dbReference type="EMBL" id="OIJ68677.1"/>
    </source>
</evidence>
<dbReference type="EMBL" id="LAVA02000014">
    <property type="protein sequence ID" value="OIJ68677.1"/>
    <property type="molecule type" value="Genomic_DNA"/>
</dbReference>
<dbReference type="InterPro" id="IPR006016">
    <property type="entry name" value="UspA"/>
</dbReference>
<dbReference type="STRING" id="1428628.WN71_006480"/>
<feature type="domain" description="UspA" evidence="2">
    <location>
        <begin position="159"/>
        <end position="293"/>
    </location>
</feature>